<accession>A0A448WMK9</accession>
<reference evidence="1" key="1">
    <citation type="submission" date="2018-11" db="EMBL/GenBank/DDBJ databases">
        <authorList>
            <consortium name="Pathogen Informatics"/>
        </authorList>
    </citation>
    <scope>NUCLEOTIDE SEQUENCE</scope>
</reference>
<sequence>MPQHLWNDVAASSLKVKDSGESQTFGDRLESMIRDITLSEAPPDMPLPMVDERKSEIVKQAEEVEQKAVQNYLR</sequence>
<organism evidence="1 2">
    <name type="scientific">Protopolystoma xenopodis</name>
    <dbReference type="NCBI Taxonomy" id="117903"/>
    <lineage>
        <taxon>Eukaryota</taxon>
        <taxon>Metazoa</taxon>
        <taxon>Spiralia</taxon>
        <taxon>Lophotrochozoa</taxon>
        <taxon>Platyhelminthes</taxon>
        <taxon>Monogenea</taxon>
        <taxon>Polyopisthocotylea</taxon>
        <taxon>Polystomatidea</taxon>
        <taxon>Polystomatidae</taxon>
        <taxon>Protopolystoma</taxon>
    </lineage>
</organism>
<dbReference type="AlphaFoldDB" id="A0A448WMK9"/>
<comment type="caution">
    <text evidence="1">The sequence shown here is derived from an EMBL/GenBank/DDBJ whole genome shotgun (WGS) entry which is preliminary data.</text>
</comment>
<evidence type="ECO:0000313" key="2">
    <source>
        <dbReference type="Proteomes" id="UP000784294"/>
    </source>
</evidence>
<evidence type="ECO:0000313" key="1">
    <source>
        <dbReference type="EMBL" id="VEL15574.1"/>
    </source>
</evidence>
<protein>
    <submittedName>
        <fullName evidence="1">Uncharacterized protein</fullName>
    </submittedName>
</protein>
<dbReference type="Proteomes" id="UP000784294">
    <property type="component" value="Unassembled WGS sequence"/>
</dbReference>
<gene>
    <name evidence="1" type="ORF">PXEA_LOCUS9014</name>
</gene>
<keyword evidence="2" id="KW-1185">Reference proteome</keyword>
<dbReference type="EMBL" id="CAAALY010025073">
    <property type="protein sequence ID" value="VEL15574.1"/>
    <property type="molecule type" value="Genomic_DNA"/>
</dbReference>
<proteinExistence type="predicted"/>
<name>A0A448WMK9_9PLAT</name>